<gene>
    <name evidence="3" type="ORF">Zmor_001193</name>
</gene>
<reference evidence="3" key="1">
    <citation type="journal article" date="2023" name="G3 (Bethesda)">
        <title>Whole genome assemblies of Zophobas morio and Tenebrio molitor.</title>
        <authorList>
            <person name="Kaur S."/>
            <person name="Stinson S.A."/>
            <person name="diCenzo G.C."/>
        </authorList>
    </citation>
    <scope>NUCLEOTIDE SEQUENCE</scope>
    <source>
        <strain evidence="3">QUZm001</strain>
    </source>
</reference>
<dbReference type="Proteomes" id="UP001168821">
    <property type="component" value="Unassembled WGS sequence"/>
</dbReference>
<keyword evidence="4" id="KW-1185">Reference proteome</keyword>
<comment type="function">
    <text evidence="2">May mediate accelerated ATP-independent bidirectional transbilayer migration of phospholipids upon binding calcium ions that results in a loss of phospholipid asymmetry in the plasma membrane.</text>
</comment>
<comment type="cofactor">
    <cofactor evidence="2">
        <name>Ca(2+)</name>
        <dbReference type="ChEBI" id="CHEBI:29108"/>
    </cofactor>
</comment>
<name>A0AA38MSG9_9CUCU</name>
<accession>A0AA38MSG9</accession>
<dbReference type="GO" id="GO:0017128">
    <property type="term" value="F:phospholipid scramblase activity"/>
    <property type="evidence" value="ECO:0007669"/>
    <property type="project" value="InterPro"/>
</dbReference>
<protein>
    <recommendedName>
        <fullName evidence="2">Phospholipid scramblase</fullName>
    </recommendedName>
</protein>
<dbReference type="InterPro" id="IPR025659">
    <property type="entry name" value="Tubby-like_C"/>
</dbReference>
<dbReference type="AlphaFoldDB" id="A0AA38MSG9"/>
<dbReference type="SUPFAM" id="SSF54518">
    <property type="entry name" value="Tubby C-terminal domain-like"/>
    <property type="match status" value="1"/>
</dbReference>
<proteinExistence type="inferred from homology"/>
<evidence type="ECO:0000256" key="1">
    <source>
        <dbReference type="ARBA" id="ARBA00005350"/>
    </source>
</evidence>
<dbReference type="InterPro" id="IPR005552">
    <property type="entry name" value="Scramblase"/>
</dbReference>
<evidence type="ECO:0000313" key="4">
    <source>
        <dbReference type="Proteomes" id="UP001168821"/>
    </source>
</evidence>
<dbReference type="EMBL" id="JALNTZ010000001">
    <property type="protein sequence ID" value="KAJ3665708.1"/>
    <property type="molecule type" value="Genomic_DNA"/>
</dbReference>
<organism evidence="3 4">
    <name type="scientific">Zophobas morio</name>
    <dbReference type="NCBI Taxonomy" id="2755281"/>
    <lineage>
        <taxon>Eukaryota</taxon>
        <taxon>Metazoa</taxon>
        <taxon>Ecdysozoa</taxon>
        <taxon>Arthropoda</taxon>
        <taxon>Hexapoda</taxon>
        <taxon>Insecta</taxon>
        <taxon>Pterygota</taxon>
        <taxon>Neoptera</taxon>
        <taxon>Endopterygota</taxon>
        <taxon>Coleoptera</taxon>
        <taxon>Polyphaga</taxon>
        <taxon>Cucujiformia</taxon>
        <taxon>Tenebrionidae</taxon>
        <taxon>Zophobas</taxon>
    </lineage>
</organism>
<keyword evidence="2" id="KW-0106">Calcium</keyword>
<sequence length="248" mass="28227">MSTNEFSRSGVYEDPPPPYETLQPVLKQPVSYGATPDFTNVATTAFPLACLSGLESLRELDQLNIEMEPIEYCSCSCESFYSYNVKNTFDQNLFTISPVNSTCTSYDMQLFDSFGNPVVLFQRCRECCSGLRIEVTHMHGALLGTVQLEAGFLKSAYIVEDGNGQTVFKVKRSRFQFFPKDVDFSIMSADGSQEVGKITWLWSGWMSARHLYKIVFPKDLLVEMKMALLAAWYMMEEDYQDSHRNRST</sequence>
<dbReference type="PANTHER" id="PTHR23248:SF9">
    <property type="entry name" value="PHOSPHOLIPID SCRAMBLASE"/>
    <property type="match status" value="1"/>
</dbReference>
<comment type="similarity">
    <text evidence="1 2">Belongs to the phospholipid scramblase family.</text>
</comment>
<evidence type="ECO:0000256" key="2">
    <source>
        <dbReference type="RuleBase" id="RU363116"/>
    </source>
</evidence>
<dbReference type="PANTHER" id="PTHR23248">
    <property type="entry name" value="PHOSPHOLIPID SCRAMBLASE-RELATED"/>
    <property type="match status" value="1"/>
</dbReference>
<dbReference type="Pfam" id="PF03803">
    <property type="entry name" value="Scramblase"/>
    <property type="match status" value="1"/>
</dbReference>
<comment type="caution">
    <text evidence="3">The sequence shown here is derived from an EMBL/GenBank/DDBJ whole genome shotgun (WGS) entry which is preliminary data.</text>
</comment>
<dbReference type="GO" id="GO:0005886">
    <property type="term" value="C:plasma membrane"/>
    <property type="evidence" value="ECO:0007669"/>
    <property type="project" value="TreeGrafter"/>
</dbReference>
<keyword evidence="2" id="KW-0449">Lipoprotein</keyword>
<keyword evidence="2" id="KW-0564">Palmitate</keyword>
<evidence type="ECO:0000313" key="3">
    <source>
        <dbReference type="EMBL" id="KAJ3665708.1"/>
    </source>
</evidence>